<comment type="subcellular location">
    <subcellularLocation>
        <location evidence="1">Membrane</location>
        <topology evidence="1">Multi-pass membrane protein</topology>
    </subcellularLocation>
</comment>
<dbReference type="EMBL" id="CP012959">
    <property type="protein sequence ID" value="AMQ93217.1"/>
    <property type="molecule type" value="Genomic_DNA"/>
</dbReference>
<name>A0A142FXT7_AGGAC</name>
<dbReference type="GO" id="GO:0005886">
    <property type="term" value="C:plasma membrane"/>
    <property type="evidence" value="ECO:0007669"/>
    <property type="project" value="UniProtKB-ARBA"/>
</dbReference>
<comment type="similarity">
    <text evidence="2">Belongs to the CbiQ family.</text>
</comment>
<keyword evidence="3" id="KW-1003">Cell membrane</keyword>
<dbReference type="InterPro" id="IPR003339">
    <property type="entry name" value="ABC/ECF_trnsptr_transmembrane"/>
</dbReference>
<feature type="transmembrane region" description="Helical" evidence="7">
    <location>
        <begin position="100"/>
        <end position="120"/>
    </location>
</feature>
<evidence type="ECO:0000313" key="13">
    <source>
        <dbReference type="Proteomes" id="UP000323012"/>
    </source>
</evidence>
<dbReference type="Proteomes" id="UP000072236">
    <property type="component" value="Chromosome"/>
</dbReference>
<evidence type="ECO:0000313" key="12">
    <source>
        <dbReference type="Proteomes" id="UP000226080"/>
    </source>
</evidence>
<evidence type="ECO:0000313" key="8">
    <source>
        <dbReference type="EMBL" id="AMQ93217.1"/>
    </source>
</evidence>
<dbReference type="Proteomes" id="UP000226080">
    <property type="component" value="Unassembled WGS sequence"/>
</dbReference>
<dbReference type="RefSeq" id="WP_005538311.1">
    <property type="nucleotide sequence ID" value="NZ_CP012959.1"/>
</dbReference>
<dbReference type="Proteomes" id="UP000323012">
    <property type="component" value="Unassembled WGS sequence"/>
</dbReference>
<evidence type="ECO:0000256" key="6">
    <source>
        <dbReference type="ARBA" id="ARBA00023136"/>
    </source>
</evidence>
<dbReference type="EMBL" id="VSED01000035">
    <property type="protein sequence ID" value="TYA38198.1"/>
    <property type="molecule type" value="Genomic_DNA"/>
</dbReference>
<evidence type="ECO:0000313" key="11">
    <source>
        <dbReference type="Proteomes" id="UP000072236"/>
    </source>
</evidence>
<dbReference type="SMR" id="A0A142FXT7"/>
<organism evidence="10 13">
    <name type="scientific">Aggregatibacter actinomycetemcomitans</name>
    <name type="common">Actinobacillus actinomycetemcomitans</name>
    <name type="synonym">Haemophilus actinomycetemcomitans</name>
    <dbReference type="NCBI Taxonomy" id="714"/>
    <lineage>
        <taxon>Bacteria</taxon>
        <taxon>Pseudomonadati</taxon>
        <taxon>Pseudomonadota</taxon>
        <taxon>Gammaproteobacteria</taxon>
        <taxon>Pasteurellales</taxon>
        <taxon>Pasteurellaceae</taxon>
        <taxon>Aggregatibacter</taxon>
    </lineage>
</organism>
<dbReference type="PANTHER" id="PTHR34857">
    <property type="entry name" value="SLL0384 PROTEIN"/>
    <property type="match status" value="1"/>
</dbReference>
<reference evidence="9 12" key="2">
    <citation type="submission" date="2017-10" db="EMBL/GenBank/DDBJ databases">
        <title>Draft genome sequences of Aggregatibacter actinomycetemcomitans strains 310a and 310b.</title>
        <authorList>
            <person name="May A.C."/>
            <person name="Ohta H."/>
            <person name="Maeda H."/>
            <person name="Kokeguchi S."/>
            <person name="Cugini C."/>
        </authorList>
    </citation>
    <scope>NUCLEOTIDE SEQUENCE [LARGE SCALE GENOMIC DNA]</scope>
    <source>
        <strain evidence="9 12">310b</strain>
    </source>
</reference>
<gene>
    <name evidence="8" type="ORF">ACT75_01055</name>
    <name evidence="9" type="ORF">CQR80_02570</name>
    <name evidence="10" type="ORF">FXB79_10090</name>
</gene>
<evidence type="ECO:0000256" key="3">
    <source>
        <dbReference type="ARBA" id="ARBA00022475"/>
    </source>
</evidence>
<protein>
    <submittedName>
        <fullName evidence="8">ABC transporter permease</fullName>
    </submittedName>
    <submittedName>
        <fullName evidence="10">Energy-coupling factor transporter transmembrane protein EcfT</fullName>
    </submittedName>
</protein>
<evidence type="ECO:0000256" key="4">
    <source>
        <dbReference type="ARBA" id="ARBA00022692"/>
    </source>
</evidence>
<dbReference type="KEGG" id="aact:ACT75_01055"/>
<evidence type="ECO:0000256" key="2">
    <source>
        <dbReference type="ARBA" id="ARBA00008564"/>
    </source>
</evidence>
<keyword evidence="5 7" id="KW-1133">Transmembrane helix</keyword>
<keyword evidence="6 7" id="KW-0472">Membrane</keyword>
<feature type="transmembrane region" description="Helical" evidence="7">
    <location>
        <begin position="12"/>
        <end position="30"/>
    </location>
</feature>
<evidence type="ECO:0000256" key="5">
    <source>
        <dbReference type="ARBA" id="ARBA00022989"/>
    </source>
</evidence>
<keyword evidence="12" id="KW-1185">Reference proteome</keyword>
<dbReference type="PANTHER" id="PTHR34857:SF2">
    <property type="entry name" value="SLL0384 PROTEIN"/>
    <property type="match status" value="1"/>
</dbReference>
<feature type="transmembrane region" description="Helical" evidence="7">
    <location>
        <begin position="68"/>
        <end position="88"/>
    </location>
</feature>
<evidence type="ECO:0000313" key="10">
    <source>
        <dbReference type="EMBL" id="TYA38198.1"/>
    </source>
</evidence>
<dbReference type="Pfam" id="PF02361">
    <property type="entry name" value="CbiQ"/>
    <property type="match status" value="1"/>
</dbReference>
<sequence>MISAFRRFFAPHFFAPHLRLIYLFLWGLVISALHQPLLLFWLNGVALVLLGALIYSNAEPYFPYIKRWLWLNGFTLLLWLTLSWRIGAEGMELNPEGMETALLITLRMNLLLFSLWLFLWKMNDAVLVQAIGKLPLPPKLIWLFVLTVRYIALLGELRQKMDLAMRARGYRAGLNRRTLYVTAQRVALLLVHALLKAETAQVALKCRGFRFGNQQTLSGEK</sequence>
<dbReference type="CDD" id="cd16914">
    <property type="entry name" value="EcfT"/>
    <property type="match status" value="1"/>
</dbReference>
<dbReference type="InterPro" id="IPR051611">
    <property type="entry name" value="ECF_transporter_component"/>
</dbReference>
<reference evidence="8 11" key="1">
    <citation type="submission" date="2015-10" db="EMBL/GenBank/DDBJ databases">
        <title>Tn-seq of a polymicrobial infection.</title>
        <authorList>
            <person name="Stacy A."/>
            <person name="Rumbaugh K.P."/>
            <person name="Whiteley M."/>
        </authorList>
    </citation>
    <scope>NUCLEOTIDE SEQUENCE [LARGE SCALE GENOMIC DNA]</scope>
    <source>
        <strain evidence="8 11">624</strain>
    </source>
</reference>
<dbReference type="OrthoDB" id="7033073at2"/>
<accession>A0A142FXT7</accession>
<dbReference type="EMBL" id="PCGW01000003">
    <property type="protein sequence ID" value="PHO21344.1"/>
    <property type="molecule type" value="Genomic_DNA"/>
</dbReference>
<keyword evidence="4 7" id="KW-0812">Transmembrane</keyword>
<feature type="transmembrane region" description="Helical" evidence="7">
    <location>
        <begin position="37"/>
        <end position="56"/>
    </location>
</feature>
<evidence type="ECO:0000313" key="9">
    <source>
        <dbReference type="EMBL" id="PHO21344.1"/>
    </source>
</evidence>
<reference evidence="10 13" key="3">
    <citation type="submission" date="2019-08" db="EMBL/GenBank/DDBJ databases">
        <title>Whole genome sequencing of Aggregatibacter actinomycetemcomitans cultured from blood stream infections in Denmark reveals a novel phylogenetic lineage expressing serotype a membrane O polysaccharide.</title>
        <authorList>
            <person name="Nedergaard S."/>
            <person name="Kobel C.M."/>
            <person name="Nielsen M.B."/>
            <person name="Moeller R.T."/>
            <person name="Jensen A.B."/>
            <person name="Noerskov-Lauritsen N."/>
        </authorList>
    </citation>
    <scope>NUCLEOTIDE SEQUENCE [LARGE SCALE GENOMIC DNA]</scope>
    <source>
        <strain evidence="10 13">PN_563</strain>
    </source>
</reference>
<evidence type="ECO:0000256" key="7">
    <source>
        <dbReference type="SAM" id="Phobius"/>
    </source>
</evidence>
<dbReference type="AlphaFoldDB" id="A0A142FXT7"/>
<evidence type="ECO:0000256" key="1">
    <source>
        <dbReference type="ARBA" id="ARBA00004141"/>
    </source>
</evidence>
<proteinExistence type="inferred from homology"/>